<proteinExistence type="predicted"/>
<dbReference type="EMBL" id="JADWDJ010000017">
    <property type="protein sequence ID" value="KAG5267209.1"/>
    <property type="molecule type" value="Genomic_DNA"/>
</dbReference>
<evidence type="ECO:0000256" key="1">
    <source>
        <dbReference type="SAM" id="MobiDB-lite"/>
    </source>
</evidence>
<keyword evidence="2" id="KW-0812">Transmembrane</keyword>
<dbReference type="AlphaFoldDB" id="A0AAV6FWL3"/>
<keyword evidence="2" id="KW-1133">Transmembrane helix</keyword>
<evidence type="ECO:0000256" key="2">
    <source>
        <dbReference type="SAM" id="Phobius"/>
    </source>
</evidence>
<name>A0AAV6FWL3_9TELE</name>
<reference evidence="3 4" key="1">
    <citation type="submission" date="2020-10" db="EMBL/GenBank/DDBJ databases">
        <title>Chromosome-scale genome assembly of the Allis shad, Alosa alosa.</title>
        <authorList>
            <person name="Margot Z."/>
            <person name="Christophe K."/>
            <person name="Cabau C."/>
            <person name="Louis A."/>
            <person name="Berthelot C."/>
            <person name="Parey E."/>
            <person name="Roest Crollius H."/>
            <person name="Montfort J."/>
            <person name="Robinson-Rechavi M."/>
            <person name="Bucao C."/>
            <person name="Bouchez O."/>
            <person name="Gislard M."/>
            <person name="Lluch J."/>
            <person name="Milhes M."/>
            <person name="Lampietro C."/>
            <person name="Lopez Roques C."/>
            <person name="Donnadieu C."/>
            <person name="Braasch I."/>
            <person name="Desvignes T."/>
            <person name="Postlethwait J."/>
            <person name="Bobe J."/>
            <person name="Guiguen Y."/>
        </authorList>
    </citation>
    <scope>NUCLEOTIDE SEQUENCE [LARGE SCALE GENOMIC DNA]</scope>
    <source>
        <strain evidence="3">M-15738</strain>
        <tissue evidence="3">Blood</tissue>
    </source>
</reference>
<dbReference type="Proteomes" id="UP000823561">
    <property type="component" value="Chromosome 17"/>
</dbReference>
<evidence type="ECO:0000313" key="3">
    <source>
        <dbReference type="EMBL" id="KAG5267209.1"/>
    </source>
</evidence>
<keyword evidence="4" id="KW-1185">Reference proteome</keyword>
<comment type="caution">
    <text evidence="3">The sequence shown here is derived from an EMBL/GenBank/DDBJ whole genome shotgun (WGS) entry which is preliminary data.</text>
</comment>
<organism evidence="3 4">
    <name type="scientific">Alosa alosa</name>
    <name type="common">allis shad</name>
    <dbReference type="NCBI Taxonomy" id="278164"/>
    <lineage>
        <taxon>Eukaryota</taxon>
        <taxon>Metazoa</taxon>
        <taxon>Chordata</taxon>
        <taxon>Craniata</taxon>
        <taxon>Vertebrata</taxon>
        <taxon>Euteleostomi</taxon>
        <taxon>Actinopterygii</taxon>
        <taxon>Neopterygii</taxon>
        <taxon>Teleostei</taxon>
        <taxon>Clupei</taxon>
        <taxon>Clupeiformes</taxon>
        <taxon>Clupeoidei</taxon>
        <taxon>Clupeidae</taxon>
        <taxon>Alosa</taxon>
    </lineage>
</organism>
<keyword evidence="2" id="KW-0472">Membrane</keyword>
<sequence>MTDVEVTSSFPGSTVITREPQYIDPALVSGMVVSPPRPLKPSVDGVPVKDKSIDERAGPSHAQPPLHSQLNMTAIREQTVSRLQAQKNKHVKDLSLKKDQLQKLLQKLDSPGSHECGSKWHNAEVLGELSMVTSSPEDIKRERTHERSFCTMKNNVSSPKEESEDCLKQTQKRSHLAVKLFSRTFFQTLSFPLSLASVVVIELVTFITGIVKVLIMGLVEVVGEDVITPLFGAMFNIICEPVIRFLRSISMGIRDVLRPLLALVMEFVQHIALIIQAFRLVEINRFDLPQQSMDL</sequence>
<gene>
    <name evidence="3" type="ORF">AALO_G00219200</name>
</gene>
<protein>
    <submittedName>
        <fullName evidence="3">Uncharacterized protein</fullName>
    </submittedName>
</protein>
<accession>A0AAV6FWL3</accession>
<feature type="transmembrane region" description="Helical" evidence="2">
    <location>
        <begin position="227"/>
        <end position="247"/>
    </location>
</feature>
<feature type="transmembrane region" description="Helical" evidence="2">
    <location>
        <begin position="259"/>
        <end position="278"/>
    </location>
</feature>
<feature type="compositionally biased region" description="Basic and acidic residues" evidence="1">
    <location>
        <begin position="47"/>
        <end position="58"/>
    </location>
</feature>
<feature type="region of interest" description="Disordered" evidence="1">
    <location>
        <begin position="34"/>
        <end position="69"/>
    </location>
</feature>
<feature type="transmembrane region" description="Helical" evidence="2">
    <location>
        <begin position="189"/>
        <end position="215"/>
    </location>
</feature>
<evidence type="ECO:0000313" key="4">
    <source>
        <dbReference type="Proteomes" id="UP000823561"/>
    </source>
</evidence>